<dbReference type="PANTHER" id="PTHR37422">
    <property type="entry name" value="TEICHURONIC ACID BIOSYNTHESIS PROTEIN TUAE"/>
    <property type="match status" value="1"/>
</dbReference>
<name>A0A242U5P8_ACIPI</name>
<evidence type="ECO:0000256" key="3">
    <source>
        <dbReference type="ARBA" id="ARBA00022989"/>
    </source>
</evidence>
<feature type="transmembrane region" description="Helical" evidence="5">
    <location>
        <begin position="381"/>
        <end position="402"/>
    </location>
</feature>
<dbReference type="Proteomes" id="UP000195162">
    <property type="component" value="Unassembled WGS sequence"/>
</dbReference>
<evidence type="ECO:0000313" key="7">
    <source>
        <dbReference type="EMBL" id="OTU28119.1"/>
    </source>
</evidence>
<feature type="transmembrane region" description="Helical" evidence="5">
    <location>
        <begin position="199"/>
        <end position="214"/>
    </location>
</feature>
<keyword evidence="2 5" id="KW-0812">Transmembrane</keyword>
<dbReference type="PANTHER" id="PTHR37422:SF13">
    <property type="entry name" value="LIPOPOLYSACCHARIDE BIOSYNTHESIS PROTEIN PA4999-RELATED"/>
    <property type="match status" value="1"/>
</dbReference>
<evidence type="ECO:0000259" key="6">
    <source>
        <dbReference type="Pfam" id="PF04932"/>
    </source>
</evidence>
<feature type="transmembrane region" description="Helical" evidence="5">
    <location>
        <begin position="295"/>
        <end position="315"/>
    </location>
</feature>
<evidence type="ECO:0000256" key="1">
    <source>
        <dbReference type="ARBA" id="ARBA00004141"/>
    </source>
</evidence>
<feature type="transmembrane region" description="Helical" evidence="5">
    <location>
        <begin position="175"/>
        <end position="193"/>
    </location>
</feature>
<feature type="domain" description="O-antigen ligase-related" evidence="6">
    <location>
        <begin position="182"/>
        <end position="311"/>
    </location>
</feature>
<dbReference type="InterPro" id="IPR051533">
    <property type="entry name" value="WaaL-like"/>
</dbReference>
<evidence type="ECO:0000256" key="2">
    <source>
        <dbReference type="ARBA" id="ARBA00022692"/>
    </source>
</evidence>
<keyword evidence="7" id="KW-0436">Ligase</keyword>
<sequence length="437" mass="51025">MLKKTILFILIVIYLVAALLGYQIGWSVIQYDELRLLQFPLALSALSVLIFTKKIEYSIFTQITFFLIGVLTAIKITTYSIFQFQELWSAIALLFIFSALPYDLKNVKNIEHGLALVVFSAFIPCLFICISITNFIFYKQWFDWQFNSGTIRIYDSVIVPIFFFLIFLKNKNFPYFYYFYPFASFFFALAWFFDGARSALLAVVIGLLVFFIYSRENRKLILQSCIYIFLAFLVYKTTIYFADKNTMTVMRVGTSMRAEMWSFVFEQWKEKPWTGVGGGYLSEIQYKYGHHIHNLYLRLIFEWGVVGCIFLVWMIYQVLKLFRNKNVLPIAKAGLIAILVDAMFSGSMVYPASQMACILFLAFAFSQLEQSKEYLKYPYRLTKLLIGLWGALFLYITIMYLGQDLTCWECTSYVGRMAPNFWEYGSTQHLIPASHIP</sequence>
<keyword evidence="4 5" id="KW-0472">Membrane</keyword>
<feature type="transmembrane region" description="Helical" evidence="5">
    <location>
        <begin position="350"/>
        <end position="369"/>
    </location>
</feature>
<dbReference type="GO" id="GO:0016020">
    <property type="term" value="C:membrane"/>
    <property type="evidence" value="ECO:0007669"/>
    <property type="project" value="UniProtKB-SubCell"/>
</dbReference>
<evidence type="ECO:0000313" key="8">
    <source>
        <dbReference type="Proteomes" id="UP000195162"/>
    </source>
</evidence>
<feature type="transmembrane region" description="Helical" evidence="5">
    <location>
        <begin position="59"/>
        <end position="81"/>
    </location>
</feature>
<feature type="transmembrane region" description="Helical" evidence="5">
    <location>
        <begin position="35"/>
        <end position="52"/>
    </location>
</feature>
<dbReference type="GO" id="GO:0016874">
    <property type="term" value="F:ligase activity"/>
    <property type="evidence" value="ECO:0007669"/>
    <property type="project" value="UniProtKB-KW"/>
</dbReference>
<organism evidence="7 8">
    <name type="scientific">Acinetobacter pittii</name>
    <name type="common">Acinetobacter genomosp. 3</name>
    <dbReference type="NCBI Taxonomy" id="48296"/>
    <lineage>
        <taxon>Bacteria</taxon>
        <taxon>Pseudomonadati</taxon>
        <taxon>Pseudomonadota</taxon>
        <taxon>Gammaproteobacteria</taxon>
        <taxon>Moraxellales</taxon>
        <taxon>Moraxellaceae</taxon>
        <taxon>Acinetobacter</taxon>
        <taxon>Acinetobacter calcoaceticus/baumannii complex</taxon>
    </lineage>
</organism>
<keyword evidence="3 5" id="KW-1133">Transmembrane helix</keyword>
<feature type="transmembrane region" description="Helical" evidence="5">
    <location>
        <begin position="116"/>
        <end position="137"/>
    </location>
</feature>
<dbReference type="Pfam" id="PF04932">
    <property type="entry name" value="Wzy_C"/>
    <property type="match status" value="1"/>
</dbReference>
<feature type="transmembrane region" description="Helical" evidence="5">
    <location>
        <begin position="149"/>
        <end position="168"/>
    </location>
</feature>
<comment type="subcellular location">
    <subcellularLocation>
        <location evidence="1">Membrane</location>
        <topology evidence="1">Multi-pass membrane protein</topology>
    </subcellularLocation>
</comment>
<feature type="transmembrane region" description="Helical" evidence="5">
    <location>
        <begin position="87"/>
        <end position="104"/>
    </location>
</feature>
<accession>A0A242U5P8</accession>
<comment type="caution">
    <text evidence="7">The sequence shown here is derived from an EMBL/GenBank/DDBJ whole genome shotgun (WGS) entry which is preliminary data.</text>
</comment>
<dbReference type="RefSeq" id="WP_086376080.1">
    <property type="nucleotide sequence ID" value="NZ_JADVOL010000003.1"/>
</dbReference>
<evidence type="ECO:0000256" key="5">
    <source>
        <dbReference type="SAM" id="Phobius"/>
    </source>
</evidence>
<proteinExistence type="predicted"/>
<feature type="transmembrane region" description="Helical" evidence="5">
    <location>
        <begin position="221"/>
        <end position="242"/>
    </location>
</feature>
<gene>
    <name evidence="7" type="ORF">CAT59_10115</name>
</gene>
<dbReference type="EMBL" id="NGIR01000024">
    <property type="protein sequence ID" value="OTU28119.1"/>
    <property type="molecule type" value="Genomic_DNA"/>
</dbReference>
<protein>
    <submittedName>
        <fullName evidence="7">Ligase</fullName>
    </submittedName>
</protein>
<evidence type="ECO:0000256" key="4">
    <source>
        <dbReference type="ARBA" id="ARBA00023136"/>
    </source>
</evidence>
<reference evidence="7 8" key="1">
    <citation type="submission" date="2017-05" db="EMBL/GenBank/DDBJ databases">
        <authorList>
            <person name="Song R."/>
            <person name="Chenine A.L."/>
            <person name="Ruprecht R.M."/>
        </authorList>
    </citation>
    <scope>NUCLEOTIDE SEQUENCE [LARGE SCALE GENOMIC DNA]</scope>
    <source>
        <strain evidence="7 8">ARLG1955</strain>
    </source>
</reference>
<dbReference type="InterPro" id="IPR007016">
    <property type="entry name" value="O-antigen_ligase-rel_domated"/>
</dbReference>
<feature type="transmembrane region" description="Helical" evidence="5">
    <location>
        <begin position="7"/>
        <end position="29"/>
    </location>
</feature>
<dbReference type="AlphaFoldDB" id="A0A242U5P8"/>